<evidence type="ECO:0000256" key="16">
    <source>
        <dbReference type="ARBA" id="ARBA00023136"/>
    </source>
</evidence>
<evidence type="ECO:0000256" key="2">
    <source>
        <dbReference type="ARBA" id="ARBA00005194"/>
    </source>
</evidence>
<keyword evidence="9 20" id="KW-0812">Transmembrane</keyword>
<comment type="caution">
    <text evidence="22">The sequence shown here is derived from an EMBL/GenBank/DDBJ whole genome shotgun (WGS) entry which is preliminary data.</text>
</comment>
<keyword evidence="16 20" id="KW-0472">Membrane</keyword>
<dbReference type="GO" id="GO:0005789">
    <property type="term" value="C:endoplasmic reticulum membrane"/>
    <property type="evidence" value="ECO:0007669"/>
    <property type="project" value="UniProtKB-SubCell"/>
</dbReference>
<dbReference type="GeneID" id="63791031"/>
<protein>
    <recommendedName>
        <fullName evidence="5">very-long-chain enoyl-CoA reductase</fullName>
        <ecNumber evidence="5">1.3.1.93</ecNumber>
    </recommendedName>
</protein>
<dbReference type="Pfam" id="PF05637">
    <property type="entry name" value="Glyco_transf_34"/>
    <property type="match status" value="1"/>
</dbReference>
<evidence type="ECO:0000256" key="10">
    <source>
        <dbReference type="ARBA" id="ARBA00022824"/>
    </source>
</evidence>
<dbReference type="PANTHER" id="PTHR10556:SF28">
    <property type="entry name" value="VERY-LONG-CHAIN ENOYL-COA REDUCTASE"/>
    <property type="match status" value="1"/>
</dbReference>
<evidence type="ECO:0000256" key="3">
    <source>
        <dbReference type="ARBA" id="ARBA00005664"/>
    </source>
</evidence>
<comment type="function">
    <text evidence="19">Catalyzes the last of the four reactions of the long-chain fatty acids elongation cycle. This endoplasmic reticulum-bound enzymatic process, allows the addition of 2 carbons to the chain of long- and very long-chain fatty acids/VLCFAs per cycle. This enzyme reduces the trans-2,3-enoyl-CoA fatty acid intermediate to an acyl-CoA that can be further elongated by entering a new cycle of elongation. Thereby, it participates in the production of VLCFAs of different chain lengths that are involved in multiple biological processes as precursors of membrane lipids and lipid mediators.</text>
</comment>
<evidence type="ECO:0000313" key="22">
    <source>
        <dbReference type="EMBL" id="RAO65802.1"/>
    </source>
</evidence>
<comment type="subcellular location">
    <subcellularLocation>
        <location evidence="1">Endoplasmic reticulum membrane</location>
        <topology evidence="1">Multi-pass membrane protein</topology>
    </subcellularLocation>
</comment>
<evidence type="ECO:0000256" key="4">
    <source>
        <dbReference type="ARBA" id="ARBA00007742"/>
    </source>
</evidence>
<evidence type="ECO:0000256" key="14">
    <source>
        <dbReference type="ARBA" id="ARBA00023002"/>
    </source>
</evidence>
<dbReference type="InterPro" id="IPR029044">
    <property type="entry name" value="Nucleotide-diphossugar_trans"/>
</dbReference>
<evidence type="ECO:0000256" key="18">
    <source>
        <dbReference type="ARBA" id="ARBA00051495"/>
    </source>
</evidence>
<dbReference type="EMBL" id="MIKG01000002">
    <property type="protein sequence ID" value="RAO65802.1"/>
    <property type="molecule type" value="Genomic_DNA"/>
</dbReference>
<feature type="transmembrane region" description="Helical" evidence="20">
    <location>
        <begin position="90"/>
        <end position="110"/>
    </location>
</feature>
<accession>A0A364KQH8</accession>
<keyword evidence="12" id="KW-0521">NADP</keyword>
<evidence type="ECO:0000256" key="19">
    <source>
        <dbReference type="ARBA" id="ARBA00058640"/>
    </source>
</evidence>
<keyword evidence="10" id="KW-0256">Endoplasmic reticulum</keyword>
<evidence type="ECO:0000256" key="9">
    <source>
        <dbReference type="ARBA" id="ARBA00022692"/>
    </source>
</evidence>
<evidence type="ECO:0000256" key="13">
    <source>
        <dbReference type="ARBA" id="ARBA00022989"/>
    </source>
</evidence>
<dbReference type="InterPro" id="IPR001104">
    <property type="entry name" value="3-oxo-5_a-steroid_4-DH_C"/>
</dbReference>
<evidence type="ECO:0000313" key="23">
    <source>
        <dbReference type="Proteomes" id="UP000249363"/>
    </source>
</evidence>
<dbReference type="GO" id="GO:0042761">
    <property type="term" value="P:very long-chain fatty acid biosynthetic process"/>
    <property type="evidence" value="ECO:0007669"/>
    <property type="project" value="TreeGrafter"/>
</dbReference>
<dbReference type="Gene3D" id="1.20.120.1630">
    <property type="match status" value="1"/>
</dbReference>
<keyword evidence="11" id="KW-0276">Fatty acid metabolism</keyword>
<comment type="pathway">
    <text evidence="2">Lipid metabolism; fatty acid biosynthesis.</text>
</comment>
<dbReference type="RefSeq" id="XP_040730319.1">
    <property type="nucleotide sequence ID" value="XM_040873892.1"/>
</dbReference>
<evidence type="ECO:0000256" key="8">
    <source>
        <dbReference type="ARBA" id="ARBA00022679"/>
    </source>
</evidence>
<feature type="transmembrane region" description="Helical" evidence="20">
    <location>
        <begin position="262"/>
        <end position="281"/>
    </location>
</feature>
<keyword evidence="17" id="KW-0275">Fatty acid biosynthesis</keyword>
<dbReference type="Pfam" id="PF02544">
    <property type="entry name" value="Steroid_dh"/>
    <property type="match status" value="1"/>
</dbReference>
<dbReference type="GO" id="GO:0102758">
    <property type="term" value="F:very-long-chain enoyl-CoA reductase activity"/>
    <property type="evidence" value="ECO:0007669"/>
    <property type="project" value="UniProtKB-EC"/>
</dbReference>
<dbReference type="InterPro" id="IPR039357">
    <property type="entry name" value="SRD5A/TECR"/>
</dbReference>
<dbReference type="InterPro" id="IPR008630">
    <property type="entry name" value="Glyco_trans_34"/>
</dbReference>
<dbReference type="AlphaFoldDB" id="A0A364KQH8"/>
<dbReference type="STRING" id="1196081.A0A364KQH8"/>
<feature type="transmembrane region" description="Helical" evidence="20">
    <location>
        <begin position="196"/>
        <end position="215"/>
    </location>
</feature>
<dbReference type="Gene3D" id="3.90.550.10">
    <property type="entry name" value="Spore Coat Polysaccharide Biosynthesis Protein SpsA, Chain A"/>
    <property type="match status" value="1"/>
</dbReference>
<reference evidence="22 23" key="1">
    <citation type="journal article" date="2017" name="Biotechnol. Biofuels">
        <title>Differential beta-glucosidase expression as a function of carbon source availability in Talaromyces amestolkiae: a genomic and proteomic approach.</title>
        <authorList>
            <person name="de Eugenio L.I."/>
            <person name="Mendez-Liter J.A."/>
            <person name="Nieto-Dominguez M."/>
            <person name="Alonso L."/>
            <person name="Gil-Munoz J."/>
            <person name="Barriuso J."/>
            <person name="Prieto A."/>
            <person name="Martinez M.J."/>
        </authorList>
    </citation>
    <scope>NUCLEOTIDE SEQUENCE [LARGE SCALE GENOMIC DNA]</scope>
    <source>
        <strain evidence="22 23">CIB</strain>
    </source>
</reference>
<dbReference type="FunFam" id="1.20.120.1630:FF:000010">
    <property type="entry name" value="Steroid alpha reductase family protein"/>
    <property type="match status" value="1"/>
</dbReference>
<sequence>MSSIELVINPRGKPIRKLPKELTVSTNAPASDIYNTLAQKTGYSIHRLRITKGSDGSVLPNGSETIDGSGLRAQSVIYVKDLGPQLGWRFVYVIEYLGPLVFPPLFLYVLRPYLYFNFNQLPEPSWLQQLVCALLFVHFLKREIETIFIHRFSLATMPARNIFKNCAHYWALAGANIAYWVFRPDSPTATDDLNPILYYGGLFLFIFGELANLNAHLILRNLRRPGTTERGIPKGFGFGLVTCPNYMFEIIAWIGVYLLTGLSWSVLIFLVLGTFQMWDWAKKKERRYRKEFGDKYKRKRFVVLPPLLNTDCAEAMHHALPPRKSSKAPPFAPRTSNLSLQRRRQLKALGLIVFGLIFVLFVLSRFFSFSVSEQIAAVIPSGTASVVLVTLFDKQVLSDRYTQWIQTNREDYASRHGYATFFANTSDYLYTLNEKTPRSWTQVPAVRHAMAENPHSTYFFFLDAHAFIMDPTLPLTSHVLEAKRLESLMIKDHPVVPPDSVIKTFSHLTPKDVELIISQDGEDLVPGSFIIKQGPWARFFLDVWYDPLYRSYNFAKAEKHALDHIVQWHATILAKLALIPQRVINSYSKDSPDVAADGTYHDGDFVIHLNDCDAEGRSCEEELQPYYSMWQRKTSSLKSS</sequence>
<keyword evidence="7" id="KW-0328">Glycosyltransferase</keyword>
<evidence type="ECO:0000256" key="5">
    <source>
        <dbReference type="ARBA" id="ARBA00012530"/>
    </source>
</evidence>
<evidence type="ECO:0000256" key="17">
    <source>
        <dbReference type="ARBA" id="ARBA00023160"/>
    </source>
</evidence>
<evidence type="ECO:0000256" key="6">
    <source>
        <dbReference type="ARBA" id="ARBA00022516"/>
    </source>
</evidence>
<feature type="transmembrane region" description="Helical" evidence="20">
    <location>
        <begin position="162"/>
        <end position="181"/>
    </location>
</feature>
<proteinExistence type="inferred from homology"/>
<comment type="catalytic activity">
    <reaction evidence="18">
        <text>a very-long-chain 2,3-saturated fatty acyl-CoA + NADP(+) = a very-long-chain (2E)-enoyl-CoA + NADPH + H(+)</text>
        <dbReference type="Rhea" id="RHEA:14473"/>
        <dbReference type="ChEBI" id="CHEBI:15378"/>
        <dbReference type="ChEBI" id="CHEBI:57783"/>
        <dbReference type="ChEBI" id="CHEBI:58349"/>
        <dbReference type="ChEBI" id="CHEBI:83724"/>
        <dbReference type="ChEBI" id="CHEBI:83728"/>
        <dbReference type="EC" id="1.3.1.93"/>
    </reaction>
</comment>
<feature type="transmembrane region" description="Helical" evidence="20">
    <location>
        <begin position="348"/>
        <end position="368"/>
    </location>
</feature>
<dbReference type="GO" id="GO:0016757">
    <property type="term" value="F:glycosyltransferase activity"/>
    <property type="evidence" value="ECO:0007669"/>
    <property type="project" value="UniProtKB-KW"/>
</dbReference>
<keyword evidence="23" id="KW-1185">Reference proteome</keyword>
<evidence type="ECO:0000256" key="1">
    <source>
        <dbReference type="ARBA" id="ARBA00004477"/>
    </source>
</evidence>
<evidence type="ECO:0000256" key="20">
    <source>
        <dbReference type="SAM" id="Phobius"/>
    </source>
</evidence>
<evidence type="ECO:0000259" key="21">
    <source>
        <dbReference type="Pfam" id="PF02544"/>
    </source>
</evidence>
<dbReference type="FunFam" id="3.90.550.10:FF:000149">
    <property type="entry name" value="Alpha-1,6-mannosyltransferase subunit"/>
    <property type="match status" value="1"/>
</dbReference>
<evidence type="ECO:0000256" key="12">
    <source>
        <dbReference type="ARBA" id="ARBA00022857"/>
    </source>
</evidence>
<keyword evidence="15" id="KW-0443">Lipid metabolism</keyword>
<feature type="domain" description="3-oxo-5-alpha-steroid 4-dehydrogenase C-terminal" evidence="21">
    <location>
        <begin position="156"/>
        <end position="306"/>
    </location>
</feature>
<name>A0A364KQH8_TALAM</name>
<evidence type="ECO:0000256" key="11">
    <source>
        <dbReference type="ARBA" id="ARBA00022832"/>
    </source>
</evidence>
<feature type="transmembrane region" description="Helical" evidence="20">
    <location>
        <begin position="236"/>
        <end position="256"/>
    </location>
</feature>
<keyword evidence="6" id="KW-0444">Lipid biosynthesis</keyword>
<keyword evidence="13 20" id="KW-1133">Transmembrane helix</keyword>
<keyword evidence="14" id="KW-0560">Oxidoreductase</keyword>
<feature type="transmembrane region" description="Helical" evidence="20">
    <location>
        <begin position="374"/>
        <end position="392"/>
    </location>
</feature>
<dbReference type="PROSITE" id="PS50244">
    <property type="entry name" value="S5A_REDUCTASE"/>
    <property type="match status" value="1"/>
</dbReference>
<dbReference type="PANTHER" id="PTHR10556">
    <property type="entry name" value="3-OXO-5-ALPHA-STEROID 4-DEHYDROGENASE"/>
    <property type="match status" value="1"/>
</dbReference>
<dbReference type="OrthoDB" id="540503at2759"/>
<evidence type="ECO:0000256" key="15">
    <source>
        <dbReference type="ARBA" id="ARBA00023098"/>
    </source>
</evidence>
<evidence type="ECO:0000256" key="7">
    <source>
        <dbReference type="ARBA" id="ARBA00022676"/>
    </source>
</evidence>
<organism evidence="22 23">
    <name type="scientific">Talaromyces amestolkiae</name>
    <dbReference type="NCBI Taxonomy" id="1196081"/>
    <lineage>
        <taxon>Eukaryota</taxon>
        <taxon>Fungi</taxon>
        <taxon>Dikarya</taxon>
        <taxon>Ascomycota</taxon>
        <taxon>Pezizomycotina</taxon>
        <taxon>Eurotiomycetes</taxon>
        <taxon>Eurotiomycetidae</taxon>
        <taxon>Eurotiales</taxon>
        <taxon>Trichocomaceae</taxon>
        <taxon>Talaromyces</taxon>
        <taxon>Talaromyces sect. Talaromyces</taxon>
    </lineage>
</organism>
<dbReference type="Proteomes" id="UP000249363">
    <property type="component" value="Unassembled WGS sequence"/>
</dbReference>
<keyword evidence="8" id="KW-0808">Transferase</keyword>
<comment type="similarity">
    <text evidence="4">Belongs to the steroid 5-alpha reductase family.</text>
</comment>
<comment type="similarity">
    <text evidence="3">Belongs to the glycosyltransferase 34 family.</text>
</comment>
<gene>
    <name evidence="22" type="ORF">BHQ10_001814</name>
</gene>
<dbReference type="EC" id="1.3.1.93" evidence="5"/>